<dbReference type="Proteomes" id="UP001499930">
    <property type="component" value="Unassembled WGS sequence"/>
</dbReference>
<evidence type="ECO:0000256" key="2">
    <source>
        <dbReference type="ARBA" id="ARBA00022679"/>
    </source>
</evidence>
<dbReference type="Pfam" id="PF01596">
    <property type="entry name" value="Methyltransf_3"/>
    <property type="match status" value="1"/>
</dbReference>
<keyword evidence="5" id="KW-1185">Reference proteome</keyword>
<dbReference type="InterPro" id="IPR029063">
    <property type="entry name" value="SAM-dependent_MTases_sf"/>
</dbReference>
<keyword evidence="3" id="KW-0949">S-adenosyl-L-methionine</keyword>
<dbReference type="EMBL" id="BAAAWD010000013">
    <property type="protein sequence ID" value="GAA3017589.1"/>
    <property type="molecule type" value="Genomic_DNA"/>
</dbReference>
<evidence type="ECO:0000313" key="5">
    <source>
        <dbReference type="Proteomes" id="UP001499930"/>
    </source>
</evidence>
<dbReference type="Gene3D" id="3.40.50.150">
    <property type="entry name" value="Vaccinia Virus protein VP39"/>
    <property type="match status" value="1"/>
</dbReference>
<protein>
    <submittedName>
        <fullName evidence="4">O-methyltransferase</fullName>
    </submittedName>
</protein>
<sequence length="220" mass="24015">MYESTEQWRAVDDYFVATLVGEDAALAQARRSSRDAGLPDHEVAPNQGALLSLLARMCRARRILEIGTLGGYSTIWFARAAEHVTTLEVDPGYAKLARRNLEHAGVADRVDVIVGAATDSLDELIARRAEPYDLVFIDADKPNNPRYLEASLRLTRPGSVIVADNVVRDGAVTDPGSTDERVRGVRRFLEQVAADPRLDATALQTVGSKGWDGFALALVR</sequence>
<gene>
    <name evidence="4" type="ORF">GCM10017559_46840</name>
</gene>
<dbReference type="InterPro" id="IPR050362">
    <property type="entry name" value="Cation-dep_OMT"/>
</dbReference>
<dbReference type="PROSITE" id="PS51682">
    <property type="entry name" value="SAM_OMT_I"/>
    <property type="match status" value="1"/>
</dbReference>
<dbReference type="RefSeq" id="WP_344898816.1">
    <property type="nucleotide sequence ID" value="NZ_BAAAWD010000013.1"/>
</dbReference>
<reference evidence="5" key="1">
    <citation type="journal article" date="2019" name="Int. J. Syst. Evol. Microbiol.">
        <title>The Global Catalogue of Microorganisms (GCM) 10K type strain sequencing project: providing services to taxonomists for standard genome sequencing and annotation.</title>
        <authorList>
            <consortium name="The Broad Institute Genomics Platform"/>
            <consortium name="The Broad Institute Genome Sequencing Center for Infectious Disease"/>
            <person name="Wu L."/>
            <person name="Ma J."/>
        </authorList>
    </citation>
    <scope>NUCLEOTIDE SEQUENCE [LARGE SCALE GENOMIC DNA]</scope>
    <source>
        <strain evidence="5">JCM 3106</strain>
    </source>
</reference>
<evidence type="ECO:0000256" key="3">
    <source>
        <dbReference type="ARBA" id="ARBA00022691"/>
    </source>
</evidence>
<evidence type="ECO:0000313" key="4">
    <source>
        <dbReference type="EMBL" id="GAA3017589.1"/>
    </source>
</evidence>
<organism evidence="4 5">
    <name type="scientific">Streptosporangium longisporum</name>
    <dbReference type="NCBI Taxonomy" id="46187"/>
    <lineage>
        <taxon>Bacteria</taxon>
        <taxon>Bacillati</taxon>
        <taxon>Actinomycetota</taxon>
        <taxon>Actinomycetes</taxon>
        <taxon>Streptosporangiales</taxon>
        <taxon>Streptosporangiaceae</taxon>
        <taxon>Streptosporangium</taxon>
    </lineage>
</organism>
<dbReference type="InterPro" id="IPR002935">
    <property type="entry name" value="SAM_O-MeTrfase"/>
</dbReference>
<dbReference type="CDD" id="cd02440">
    <property type="entry name" value="AdoMet_MTases"/>
    <property type="match status" value="1"/>
</dbReference>
<name>A0ABP6KRZ1_9ACTN</name>
<proteinExistence type="predicted"/>
<dbReference type="SUPFAM" id="SSF53335">
    <property type="entry name" value="S-adenosyl-L-methionine-dependent methyltransferases"/>
    <property type="match status" value="1"/>
</dbReference>
<dbReference type="PANTHER" id="PTHR10509">
    <property type="entry name" value="O-METHYLTRANSFERASE-RELATED"/>
    <property type="match status" value="1"/>
</dbReference>
<accession>A0ABP6KRZ1</accession>
<keyword evidence="1" id="KW-0489">Methyltransferase</keyword>
<keyword evidence="2" id="KW-0808">Transferase</keyword>
<evidence type="ECO:0000256" key="1">
    <source>
        <dbReference type="ARBA" id="ARBA00022603"/>
    </source>
</evidence>
<comment type="caution">
    <text evidence="4">The sequence shown here is derived from an EMBL/GenBank/DDBJ whole genome shotgun (WGS) entry which is preliminary data.</text>
</comment>
<dbReference type="PANTHER" id="PTHR10509:SF14">
    <property type="entry name" value="CAFFEOYL-COA O-METHYLTRANSFERASE 3-RELATED"/>
    <property type="match status" value="1"/>
</dbReference>